<feature type="transmembrane region" description="Helical" evidence="1">
    <location>
        <begin position="79"/>
        <end position="100"/>
    </location>
</feature>
<dbReference type="KEGG" id="csep:CP523_06995"/>
<evidence type="ECO:0000313" key="5">
    <source>
        <dbReference type="Proteomes" id="UP001055437"/>
    </source>
</evidence>
<keyword evidence="5" id="KW-1185">Reference proteome</keyword>
<evidence type="ECO:0000313" key="2">
    <source>
        <dbReference type="EMBL" id="AYE34219.1"/>
    </source>
</evidence>
<evidence type="ECO:0000313" key="3">
    <source>
        <dbReference type="EMBL" id="USS00806.1"/>
    </source>
</evidence>
<dbReference type="InterPro" id="IPR017259">
    <property type="entry name" value="UCP037672"/>
</dbReference>
<gene>
    <name evidence="2" type="ORF">CP523_06995</name>
    <name evidence="3" type="ORF">NH397_15335</name>
</gene>
<dbReference type="Proteomes" id="UP001055437">
    <property type="component" value="Chromosome"/>
</dbReference>
<evidence type="ECO:0000313" key="4">
    <source>
        <dbReference type="Proteomes" id="UP000280586"/>
    </source>
</evidence>
<dbReference type="OrthoDB" id="9930469at2"/>
<dbReference type="EMBL" id="CP023671">
    <property type="protein sequence ID" value="AYE34219.1"/>
    <property type="molecule type" value="Genomic_DNA"/>
</dbReference>
<name>A0A9N7JL59_CLOSE</name>
<reference evidence="2 4" key="1">
    <citation type="submission" date="2017-09" db="EMBL/GenBank/DDBJ databases">
        <authorList>
            <person name="Thomas P."/>
            <person name="Seyboldt C."/>
        </authorList>
    </citation>
    <scope>NUCLEOTIDE SEQUENCE [LARGE SCALE GENOMIC DNA]</scope>
    <source>
        <strain evidence="2 4">DSM 7534</strain>
    </source>
</reference>
<reference evidence="3" key="2">
    <citation type="submission" date="2022-06" db="EMBL/GenBank/DDBJ databases">
        <authorList>
            <person name="Holder M.E."/>
            <person name="Ajami N.J."/>
            <person name="Petrosino J.F."/>
        </authorList>
    </citation>
    <scope>NUCLEOTIDE SEQUENCE</scope>
    <source>
        <strain evidence="3">RMA 8861</strain>
    </source>
</reference>
<feature type="transmembrane region" description="Helical" evidence="1">
    <location>
        <begin position="52"/>
        <end position="72"/>
    </location>
</feature>
<proteinExistence type="predicted"/>
<dbReference type="GeneID" id="303560419"/>
<accession>A0A9N7JL59</accession>
<dbReference type="Proteomes" id="UP000280586">
    <property type="component" value="Chromosome"/>
</dbReference>
<organism evidence="2 4">
    <name type="scientific">Clostridium septicum</name>
    <dbReference type="NCBI Taxonomy" id="1504"/>
    <lineage>
        <taxon>Bacteria</taxon>
        <taxon>Bacillati</taxon>
        <taxon>Bacillota</taxon>
        <taxon>Clostridia</taxon>
        <taxon>Eubacteriales</taxon>
        <taxon>Clostridiaceae</taxon>
        <taxon>Clostridium</taxon>
    </lineage>
</organism>
<protein>
    <submittedName>
        <fullName evidence="2">DUF3784 domain-containing protein</fullName>
    </submittedName>
</protein>
<keyword evidence="1" id="KW-0472">Membrane</keyword>
<evidence type="ECO:0000256" key="1">
    <source>
        <dbReference type="SAM" id="Phobius"/>
    </source>
</evidence>
<dbReference type="EMBL" id="CP099799">
    <property type="protein sequence ID" value="USS00806.1"/>
    <property type="molecule type" value="Genomic_DNA"/>
</dbReference>
<dbReference type="AlphaFoldDB" id="A0A9N7JL59"/>
<keyword evidence="1" id="KW-1133">Transmembrane helix</keyword>
<sequence length="104" mass="11709">MLILFTSIIMMVIAISLGLLIKKGRINPYIKAYKEPLDDKSEYTFLNKVSDYLGNSFYALGLIMISFGLIDYAGYTKSIIILVIALVIWFITTFVGAQLITTEE</sequence>
<keyword evidence="1" id="KW-0812">Transmembrane</keyword>
<dbReference type="Pfam" id="PF12650">
    <property type="entry name" value="DUF3784"/>
    <property type="match status" value="1"/>
</dbReference>
<dbReference type="RefSeq" id="WP_066673665.1">
    <property type="nucleotide sequence ID" value="NZ_CABMIZ010000002.1"/>
</dbReference>